<sequence>MQVFPLTNSHTQPDQTSCGNSTARTEELQEQIAFKRINDFRTSPSSRSSALNLGNRALLQRNPEAQRGRCVCASALPL</sequence>
<dbReference type="EMBL" id="OX395127">
    <property type="protein sequence ID" value="CAI5767795.1"/>
    <property type="molecule type" value="Genomic_DNA"/>
</dbReference>
<feature type="compositionally biased region" description="Polar residues" evidence="1">
    <location>
        <begin position="1"/>
        <end position="23"/>
    </location>
</feature>
<reference evidence="2" key="1">
    <citation type="submission" date="2022-12" db="EMBL/GenBank/DDBJ databases">
        <authorList>
            <person name="Alioto T."/>
            <person name="Alioto T."/>
            <person name="Gomez Garrido J."/>
        </authorList>
    </citation>
    <scope>NUCLEOTIDE SEQUENCE</scope>
</reference>
<proteinExistence type="predicted"/>
<dbReference type="Proteomes" id="UP001178461">
    <property type="component" value="Chromosome 2"/>
</dbReference>
<evidence type="ECO:0000256" key="1">
    <source>
        <dbReference type="SAM" id="MobiDB-lite"/>
    </source>
</evidence>
<protein>
    <submittedName>
        <fullName evidence="2">Uncharacterized protein</fullName>
    </submittedName>
</protein>
<dbReference type="AlphaFoldDB" id="A0AA35JXD7"/>
<evidence type="ECO:0000313" key="2">
    <source>
        <dbReference type="EMBL" id="CAI5767795.1"/>
    </source>
</evidence>
<name>A0AA35JXD7_9SAUR</name>
<organism evidence="2 3">
    <name type="scientific">Podarcis lilfordi</name>
    <name type="common">Lilford's wall lizard</name>
    <dbReference type="NCBI Taxonomy" id="74358"/>
    <lineage>
        <taxon>Eukaryota</taxon>
        <taxon>Metazoa</taxon>
        <taxon>Chordata</taxon>
        <taxon>Craniata</taxon>
        <taxon>Vertebrata</taxon>
        <taxon>Euteleostomi</taxon>
        <taxon>Lepidosauria</taxon>
        <taxon>Squamata</taxon>
        <taxon>Bifurcata</taxon>
        <taxon>Unidentata</taxon>
        <taxon>Episquamata</taxon>
        <taxon>Laterata</taxon>
        <taxon>Lacertibaenia</taxon>
        <taxon>Lacertidae</taxon>
        <taxon>Podarcis</taxon>
    </lineage>
</organism>
<accession>A0AA35JXD7</accession>
<evidence type="ECO:0000313" key="3">
    <source>
        <dbReference type="Proteomes" id="UP001178461"/>
    </source>
</evidence>
<gene>
    <name evidence="2" type="ORF">PODLI_1B041737</name>
</gene>
<keyword evidence="3" id="KW-1185">Reference proteome</keyword>
<feature type="region of interest" description="Disordered" evidence="1">
    <location>
        <begin position="1"/>
        <end position="25"/>
    </location>
</feature>